<dbReference type="Pfam" id="PF17832">
    <property type="entry name" value="Pre-PUA"/>
    <property type="match status" value="1"/>
</dbReference>
<evidence type="ECO:0000313" key="4">
    <source>
        <dbReference type="Proteomes" id="UP000230233"/>
    </source>
</evidence>
<accession>A0A2G5V4J2</accession>
<dbReference type="SUPFAM" id="SSF88697">
    <property type="entry name" value="PUA domain-like"/>
    <property type="match status" value="1"/>
</dbReference>
<dbReference type="InterPro" id="IPR057429">
    <property type="entry name" value="WH_eIF2D"/>
</dbReference>
<dbReference type="CDD" id="cd11610">
    <property type="entry name" value="eIF2D_N"/>
    <property type="match status" value="1"/>
</dbReference>
<dbReference type="InterPro" id="IPR039759">
    <property type="entry name" value="eIF2D_SUI1"/>
</dbReference>
<feature type="domain" description="SUI1" evidence="2">
    <location>
        <begin position="457"/>
        <end position="530"/>
    </location>
</feature>
<dbReference type="InterPro" id="IPR058886">
    <property type="entry name" value="SWIB_eIF2D"/>
</dbReference>
<dbReference type="Pfam" id="PF26292">
    <property type="entry name" value="PUA_elF2D"/>
    <property type="match status" value="1"/>
</dbReference>
<dbReference type="EMBL" id="PDUG01000002">
    <property type="protein sequence ID" value="PIC46693.1"/>
    <property type="molecule type" value="Genomic_DNA"/>
</dbReference>
<dbReference type="PANTHER" id="PTHR12217:SF4">
    <property type="entry name" value="EUKARYOTIC TRANSLATION INITIATION FACTOR 2D"/>
    <property type="match status" value="1"/>
</dbReference>
<dbReference type="Gene3D" id="3.30.780.10">
    <property type="entry name" value="SUI1-like domain"/>
    <property type="match status" value="1"/>
</dbReference>
<protein>
    <recommendedName>
        <fullName evidence="2">SUI1 domain-containing protein</fullName>
    </recommendedName>
</protein>
<evidence type="ECO:0000256" key="1">
    <source>
        <dbReference type="ARBA" id="ARBA00022490"/>
    </source>
</evidence>
<comment type="caution">
    <text evidence="3">The sequence shown here is derived from an EMBL/GenBank/DDBJ whole genome shotgun (WGS) entry which is preliminary data.</text>
</comment>
<dbReference type="GO" id="GO:0001731">
    <property type="term" value="P:formation of translation preinitiation complex"/>
    <property type="evidence" value="ECO:0007669"/>
    <property type="project" value="InterPro"/>
</dbReference>
<dbReference type="GO" id="GO:0003743">
    <property type="term" value="F:translation initiation factor activity"/>
    <property type="evidence" value="ECO:0007669"/>
    <property type="project" value="InterPro"/>
</dbReference>
<dbReference type="Gene3D" id="3.10.400.20">
    <property type="match status" value="1"/>
</dbReference>
<dbReference type="InterPro" id="IPR001950">
    <property type="entry name" value="SUI1"/>
</dbReference>
<dbReference type="PANTHER" id="PTHR12217">
    <property type="entry name" value="EUKARYOTIC TRANSLATION INITIATION FACTOR 2D"/>
    <property type="match status" value="1"/>
</dbReference>
<keyword evidence="4" id="KW-1185">Reference proteome</keyword>
<dbReference type="PROSITE" id="PS50296">
    <property type="entry name" value="SUI1"/>
    <property type="match status" value="1"/>
</dbReference>
<dbReference type="STRING" id="1611254.A0A2G5V4J2"/>
<proteinExistence type="predicted"/>
<reference evidence="4" key="1">
    <citation type="submission" date="2017-10" db="EMBL/GenBank/DDBJ databases">
        <title>Rapid genome shrinkage in a self-fertile nematode reveals novel sperm competition proteins.</title>
        <authorList>
            <person name="Yin D."/>
            <person name="Schwarz E.M."/>
            <person name="Thomas C.G."/>
            <person name="Felde R.L."/>
            <person name="Korf I.F."/>
            <person name="Cutter A.D."/>
            <person name="Schartner C.M."/>
            <person name="Ralston E.J."/>
            <person name="Meyer B.J."/>
            <person name="Haag E.S."/>
        </authorList>
    </citation>
    <scope>NUCLEOTIDE SEQUENCE [LARGE SCALE GENOMIC DNA]</scope>
    <source>
        <strain evidence="4">JU1422</strain>
    </source>
</reference>
<dbReference type="InterPro" id="IPR039757">
    <property type="entry name" value="EIF2D"/>
</dbReference>
<organism evidence="3 4">
    <name type="scientific">Caenorhabditis nigoni</name>
    <dbReference type="NCBI Taxonomy" id="1611254"/>
    <lineage>
        <taxon>Eukaryota</taxon>
        <taxon>Metazoa</taxon>
        <taxon>Ecdysozoa</taxon>
        <taxon>Nematoda</taxon>
        <taxon>Chromadorea</taxon>
        <taxon>Rhabditida</taxon>
        <taxon>Rhabditina</taxon>
        <taxon>Rhabditomorpha</taxon>
        <taxon>Rhabditoidea</taxon>
        <taxon>Rhabditidae</taxon>
        <taxon>Peloderinae</taxon>
        <taxon>Caenorhabditis</taxon>
    </lineage>
</organism>
<dbReference type="InterPro" id="IPR036877">
    <property type="entry name" value="SUI1_dom_sf"/>
</dbReference>
<evidence type="ECO:0000259" key="2">
    <source>
        <dbReference type="PROSITE" id="PS50296"/>
    </source>
</evidence>
<evidence type="ECO:0000313" key="3">
    <source>
        <dbReference type="EMBL" id="PIC46693.1"/>
    </source>
</evidence>
<dbReference type="CDD" id="cd21156">
    <property type="entry name" value="PUA_eIF2d-like"/>
    <property type="match status" value="1"/>
</dbReference>
<gene>
    <name evidence="3" type="primary">Cni-C25H3.4</name>
    <name evidence="3" type="synonym">Cnig_chr_II.g6300</name>
    <name evidence="3" type="ORF">B9Z55_006300</name>
</gene>
<dbReference type="InterPro" id="IPR048248">
    <property type="entry name" value="PUA_eIF2d-like"/>
</dbReference>
<dbReference type="Pfam" id="PF25304">
    <property type="entry name" value="WHD_eIF2D"/>
    <property type="match status" value="1"/>
</dbReference>
<dbReference type="InterPro" id="IPR048247">
    <property type="entry name" value="eIF2D_N"/>
</dbReference>
<dbReference type="InterPro" id="IPR015947">
    <property type="entry name" value="PUA-like_sf"/>
</dbReference>
<keyword evidence="1" id="KW-0963">Cytoplasm</keyword>
<dbReference type="OrthoDB" id="199771at2759"/>
<name>A0A2G5V4J2_9PELO</name>
<dbReference type="PROSITE" id="PS50890">
    <property type="entry name" value="PUA"/>
    <property type="match status" value="1"/>
</dbReference>
<dbReference type="Pfam" id="PF26291">
    <property type="entry name" value="SWIB_eIF2D"/>
    <property type="match status" value="1"/>
</dbReference>
<dbReference type="CDD" id="cd11608">
    <property type="entry name" value="eIF2D_C"/>
    <property type="match status" value="1"/>
</dbReference>
<dbReference type="SUPFAM" id="SSF55159">
    <property type="entry name" value="eIF1-like"/>
    <property type="match status" value="1"/>
</dbReference>
<dbReference type="FunFam" id="3.10.400.20:FF:000004">
    <property type="entry name" value="Eukaryotic Initiation Factor"/>
    <property type="match status" value="1"/>
</dbReference>
<dbReference type="AlphaFoldDB" id="A0A2G5V4J2"/>
<dbReference type="Proteomes" id="UP000230233">
    <property type="component" value="Chromosome II"/>
</dbReference>
<dbReference type="Pfam" id="PF01253">
    <property type="entry name" value="SUI1"/>
    <property type="match status" value="1"/>
</dbReference>
<sequence>MFKKPFTVKKNTNQRNSDSRKLFNRLKEEANAESKIDKKGQVAQVKLTTFDGTQMNVYTVDKVPMLFDFSETGNIYPTIFYLWNNPKTFPVLVCHYPVLEYLENGADLMLPGVIRSSTFEFPTFRKGAPVAIAFHCTETGTVSGPSAIGCSLMSSDEMIACGFKGKGVQVLHVFRDELWSFGPKGFPPNISVAAWNDYGNETEEDEDEEEYEGDGLGKPLMTEVKEVEKEEPIQEEPMENLLTRCFLAGLRHRFTKNMLPMDVGQFYVQCVLSCVPDGRKLDMKKTRFKKFATFLEEINELGDDWIIKITPNKQKKGVDLVTDINYSNNLFRDFEVSDEQVVDKAPAEKKSFEAPTIAEHFSITEPVLRLFPGFSKGDLLTVKQIKELITKYVNDNKLAAGKSVRLDPILCSISRIQSETALWADLMKALHARMTPTWHIRWVDGREIVRKISPPKVEFKIENRAGNKKVTLINGLAMFGIDIRTICQQIQTGVATSVTSQWEVPGVEGPQVLVQGNQIHFLSDLLINSYGIDKKFIKGMELAVKKKK</sequence>
<dbReference type="InterPro" id="IPR041366">
    <property type="entry name" value="Pre-PUA"/>
</dbReference>